<feature type="compositionally biased region" description="Basic and acidic residues" evidence="1">
    <location>
        <begin position="395"/>
        <end position="411"/>
    </location>
</feature>
<feature type="compositionally biased region" description="Polar residues" evidence="1">
    <location>
        <begin position="168"/>
        <end position="185"/>
    </location>
</feature>
<evidence type="ECO:0000313" key="2">
    <source>
        <dbReference type="EMBL" id="KPM37750.1"/>
    </source>
</evidence>
<sequence length="633" mass="69157">MAPKRIAVSSRRAPKGVLGATYDALTSSDNAAVVRSIAIFGVAVTFLSSSWGEILLPPEANGTAELMSWSNAEKNIMPCTIGKSRLVSQFEVLDAPPLAGQYPSLDTSKRNPEPSSSRLPHGNRNSLSSSIHHTPRRYGDAPDKDLGGSSSISPSQSASMGVPPLQLRRSQTLKSKPSAASSNPQGLGPRHKHLDGNIIHPYRLSIQVRLLPEFAGNPAEILRPETAHSHYALAATISIFLPKPRSTTFNITVSTPRSLPDYIIVDNRPALVWKLEAYDRCGSRNQSDSYQRPVRLEKPARVEEDLKVPQSKISTLRQRFDLPKSHTTLSSPAASRKRRDTTPVNASKYDSIPRLQKSATTTTLGSLGSLKQKPRACDRGTRENQGLKKSNSILERGEVGKKDSPLKDKIGLFESLGQNGHLRGDDSNSHRTSFEKPEKSVPGLKRGVKGTLRRISASWRKSSSEWSTTSPSGPFIPSHEGIGGQDLTSRDDELQHFSHRDGSNHERASLHKIHLSMSNNGTSSSSLVQHGYNVDGEGGLHSVMGTPSVAQLQLMRLRPKRSSLARKVRQISVLGSITSDEEQAGRRNNHGPFVSKAYCTLEQPKPVRASELRRLVSLCKGKVTRRISSGQDE</sequence>
<dbReference type="OrthoDB" id="5403997at2759"/>
<feature type="region of interest" description="Disordered" evidence="1">
    <location>
        <begin position="319"/>
        <end position="449"/>
    </location>
</feature>
<protein>
    <submittedName>
        <fullName evidence="2">Uncharacterized protein</fullName>
    </submittedName>
</protein>
<organism evidence="2 3">
    <name type="scientific">Neonectria ditissima</name>
    <dbReference type="NCBI Taxonomy" id="78410"/>
    <lineage>
        <taxon>Eukaryota</taxon>
        <taxon>Fungi</taxon>
        <taxon>Dikarya</taxon>
        <taxon>Ascomycota</taxon>
        <taxon>Pezizomycotina</taxon>
        <taxon>Sordariomycetes</taxon>
        <taxon>Hypocreomycetidae</taxon>
        <taxon>Hypocreales</taxon>
        <taxon>Nectriaceae</taxon>
        <taxon>Neonectria</taxon>
    </lineage>
</organism>
<evidence type="ECO:0000313" key="3">
    <source>
        <dbReference type="Proteomes" id="UP000050424"/>
    </source>
</evidence>
<feature type="compositionally biased region" description="Low complexity" evidence="1">
    <location>
        <begin position="360"/>
        <end position="370"/>
    </location>
</feature>
<feature type="compositionally biased region" description="Basic and acidic residues" evidence="1">
    <location>
        <begin position="375"/>
        <end position="386"/>
    </location>
</feature>
<reference evidence="2 3" key="1">
    <citation type="submission" date="2015-09" db="EMBL/GenBank/DDBJ databases">
        <title>Draft genome of a European isolate of the apple canker pathogen Neonectria ditissima.</title>
        <authorList>
            <person name="Gomez-Cortecero A."/>
            <person name="Harrison R.J."/>
            <person name="Armitage A.D."/>
        </authorList>
    </citation>
    <scope>NUCLEOTIDE SEQUENCE [LARGE SCALE GENOMIC DNA]</scope>
    <source>
        <strain evidence="2 3">R09/05</strain>
    </source>
</reference>
<feature type="compositionally biased region" description="Basic and acidic residues" evidence="1">
    <location>
        <begin position="422"/>
        <end position="439"/>
    </location>
</feature>
<feature type="compositionally biased region" description="Low complexity" evidence="1">
    <location>
        <begin position="149"/>
        <end position="159"/>
    </location>
</feature>
<accession>A0A0P7B743</accession>
<comment type="caution">
    <text evidence="2">The sequence shown here is derived from an EMBL/GenBank/DDBJ whole genome shotgun (WGS) entry which is preliminary data.</text>
</comment>
<evidence type="ECO:0000256" key="1">
    <source>
        <dbReference type="SAM" id="MobiDB-lite"/>
    </source>
</evidence>
<dbReference type="EMBL" id="LKCW01000155">
    <property type="protein sequence ID" value="KPM37750.1"/>
    <property type="molecule type" value="Genomic_DNA"/>
</dbReference>
<feature type="compositionally biased region" description="Polar residues" evidence="1">
    <location>
        <begin position="113"/>
        <end position="132"/>
    </location>
</feature>
<name>A0A0P7B743_9HYPO</name>
<feature type="region of interest" description="Disordered" evidence="1">
    <location>
        <begin position="100"/>
        <end position="194"/>
    </location>
</feature>
<gene>
    <name evidence="2" type="ORF">AK830_g8818</name>
</gene>
<proteinExistence type="predicted"/>
<dbReference type="AlphaFoldDB" id="A0A0P7B743"/>
<feature type="compositionally biased region" description="Basic and acidic residues" evidence="1">
    <location>
        <begin position="137"/>
        <end position="146"/>
    </location>
</feature>
<dbReference type="Proteomes" id="UP000050424">
    <property type="component" value="Unassembled WGS sequence"/>
</dbReference>
<keyword evidence="3" id="KW-1185">Reference proteome</keyword>